<proteinExistence type="predicted"/>
<reference evidence="2" key="1">
    <citation type="journal article" date="2023" name="Int. J. Mol. Sci.">
        <title>Metagenomics Revealed a New Genus 'Candidatus Thiocaldithrix dubininis' gen. nov., sp. nov. and a New Species 'Candidatus Thiothrix putei' sp. nov. in the Family Thiotrichaceae, Some Members of Which Have Traits of Both Na+- and H+-Motive Energetics.</title>
        <authorList>
            <person name="Ravin N.V."/>
            <person name="Muntyan M.S."/>
            <person name="Smolyakov D.D."/>
            <person name="Rudenko T.S."/>
            <person name="Beletsky A.V."/>
            <person name="Mardanov A.V."/>
            <person name="Grabovich M.Y."/>
        </authorList>
    </citation>
    <scope>NUCLEOTIDE SEQUENCE</scope>
    <source>
        <strain evidence="2">GKL-01</strain>
    </source>
</reference>
<dbReference type="KEGG" id="tdu:QJT80_00300"/>
<dbReference type="PROSITE" id="PS51257">
    <property type="entry name" value="PROKAR_LIPOPROTEIN"/>
    <property type="match status" value="1"/>
</dbReference>
<protein>
    <submittedName>
        <fullName evidence="2">Uncharacterized protein</fullName>
    </submittedName>
</protein>
<dbReference type="AlphaFoldDB" id="A0AA95H7J3"/>
<accession>A0AA95H7J3</accession>
<dbReference type="EMBL" id="CP124755">
    <property type="protein sequence ID" value="WGZ90925.1"/>
    <property type="molecule type" value="Genomic_DNA"/>
</dbReference>
<feature type="compositionally biased region" description="Basic and acidic residues" evidence="1">
    <location>
        <begin position="358"/>
        <end position="376"/>
    </location>
</feature>
<dbReference type="Proteomes" id="UP001300672">
    <property type="component" value="Chromosome"/>
</dbReference>
<evidence type="ECO:0000256" key="1">
    <source>
        <dbReference type="SAM" id="MobiDB-lite"/>
    </source>
</evidence>
<evidence type="ECO:0000313" key="2">
    <source>
        <dbReference type="EMBL" id="WGZ90925.1"/>
    </source>
</evidence>
<organism evidence="2">
    <name type="scientific">Candidatus Thiocaldithrix dubininis</name>
    <dbReference type="NCBI Taxonomy" id="3080823"/>
    <lineage>
        <taxon>Bacteria</taxon>
        <taxon>Pseudomonadati</taxon>
        <taxon>Pseudomonadota</taxon>
        <taxon>Gammaproteobacteria</taxon>
        <taxon>Thiotrichales</taxon>
        <taxon>Thiotrichaceae</taxon>
        <taxon>Candidatus Thiocaldithrix</taxon>
    </lineage>
</organism>
<gene>
    <name evidence="2" type="ORF">QJT80_00300</name>
</gene>
<reference evidence="2" key="2">
    <citation type="submission" date="2023-04" db="EMBL/GenBank/DDBJ databases">
        <authorList>
            <person name="Beletskiy A.V."/>
            <person name="Mardanov A.V."/>
            <person name="Ravin N.V."/>
        </authorList>
    </citation>
    <scope>NUCLEOTIDE SEQUENCE</scope>
    <source>
        <strain evidence="2">GKL-01</strain>
    </source>
</reference>
<sequence>MINANKMQLLPVAVKSKLGIVFVSGLAMLSGCASNTLEISSNLRETPEISRSNMSSSIACMASALQKGNSQSAYIFLVRDINDGTVKEGPYQDSPLSDAGRIQLINVLSEHLYPHVGLVTDNFPTMFTQIGKEDVGLNRFGMPSPENLNVFISAYSGVIQNARNSRGLPTTNSITPLIVSGAFTRFDTDNIAQEGVGNNLGTRTKRLAENELDEIWRKPTGEMDFGNTSSARALSLVLTLTDPRNNLVVASQSFDLVFYRSNKSFRLRVGMGEGYYGISKDNVVVEGVHSAQKTLLDAAAFWLLNKAYGGQTNFGGCFLNDAQQKLNMTTEQFAEISESNRAAQQALAEKAIRARRNTSSEKDDKEGKTDKNGKTE</sequence>
<name>A0AA95H7J3_9GAMM</name>
<feature type="region of interest" description="Disordered" evidence="1">
    <location>
        <begin position="347"/>
        <end position="376"/>
    </location>
</feature>